<gene>
    <name evidence="3" type="ORF">HU200_022855</name>
</gene>
<dbReference type="AlphaFoldDB" id="A0A835C3S6"/>
<evidence type="ECO:0000313" key="4">
    <source>
        <dbReference type="Proteomes" id="UP000636709"/>
    </source>
</evidence>
<feature type="domain" description="F-box protein AT5G49610-like beta-propeller" evidence="2">
    <location>
        <begin position="123"/>
        <end position="413"/>
    </location>
</feature>
<reference evidence="3" key="1">
    <citation type="submission" date="2020-07" db="EMBL/GenBank/DDBJ databases">
        <title>Genome sequence and genetic diversity analysis of an under-domesticated orphan crop, white fonio (Digitaria exilis).</title>
        <authorList>
            <person name="Bennetzen J.L."/>
            <person name="Chen S."/>
            <person name="Ma X."/>
            <person name="Wang X."/>
            <person name="Yssel A.E.J."/>
            <person name="Chaluvadi S.R."/>
            <person name="Johnson M."/>
            <person name="Gangashetty P."/>
            <person name="Hamidou F."/>
            <person name="Sanogo M.D."/>
            <person name="Zwaenepoel A."/>
            <person name="Wallace J."/>
            <person name="Van De Peer Y."/>
            <person name="Van Deynze A."/>
        </authorList>
    </citation>
    <scope>NUCLEOTIDE SEQUENCE</scope>
    <source>
        <tissue evidence="3">Leaves</tissue>
    </source>
</reference>
<evidence type="ECO:0000259" key="2">
    <source>
        <dbReference type="Pfam" id="PF23635"/>
    </source>
</evidence>
<dbReference type="Pfam" id="PF12937">
    <property type="entry name" value="F-box-like"/>
    <property type="match status" value="1"/>
</dbReference>
<dbReference type="InterPro" id="IPR056594">
    <property type="entry name" value="AT5G49610-like_b-prop"/>
</dbReference>
<dbReference type="EMBL" id="JACEFO010001681">
    <property type="protein sequence ID" value="KAF8721683.1"/>
    <property type="molecule type" value="Genomic_DNA"/>
</dbReference>
<sequence>MEDAKRERGKSTLAAASAAAISLVLGDCDLLGEIFLHLAFPTDLVRAAAVCRRWLRAASDPAFLRRFRDAHPARLLGFYLSAFSANQSFRAAFVPMTPQTPDLDAVVRRGRFGLDSYVSRSTRVMDCRNSRVVVNLFRDGYFTPAVHSPLHPARGLVTLPRLPVLDEKKNSLDDEKLYIFREVLSQECGNVQYYFRFELHYNQKDEQATANVYKLQGDAWTMQISASTKISSLLTSTLNTLSVFLVNDKIYMGITVHNILVLDLTSSTFSTINYPMKYSNRVGKLMFDGEIMLARANGSGVYLVHVKELQLCVWLHNGCHGSMGDWLLVNTIGLRDLCANLKISNSTTEDDYDCDAYIHAVGDNAEFIFLQMYQCVLYLDVRRSALQNVYNMTGKKAHVTLIHPYLMTWPPIFPVLKE</sequence>
<comment type="caution">
    <text evidence="3">The sequence shown here is derived from an EMBL/GenBank/DDBJ whole genome shotgun (WGS) entry which is preliminary data.</text>
</comment>
<keyword evidence="4" id="KW-1185">Reference proteome</keyword>
<evidence type="ECO:0000259" key="1">
    <source>
        <dbReference type="Pfam" id="PF12937"/>
    </source>
</evidence>
<dbReference type="InterPro" id="IPR036047">
    <property type="entry name" value="F-box-like_dom_sf"/>
</dbReference>
<dbReference type="Pfam" id="PF23635">
    <property type="entry name" value="Beta-prop_AT5G49610-like"/>
    <property type="match status" value="1"/>
</dbReference>
<protein>
    <recommendedName>
        <fullName evidence="5">F-box domain-containing protein</fullName>
    </recommendedName>
</protein>
<dbReference type="PANTHER" id="PTHR33207">
    <property type="entry name" value="F-BOX DOMAIN CONTAINING PROTEIN-RELATED"/>
    <property type="match status" value="1"/>
</dbReference>
<dbReference type="Gene3D" id="1.20.1280.50">
    <property type="match status" value="1"/>
</dbReference>
<dbReference type="Proteomes" id="UP000636709">
    <property type="component" value="Unassembled WGS sequence"/>
</dbReference>
<feature type="domain" description="F-box" evidence="1">
    <location>
        <begin position="29"/>
        <end position="66"/>
    </location>
</feature>
<evidence type="ECO:0000313" key="3">
    <source>
        <dbReference type="EMBL" id="KAF8721683.1"/>
    </source>
</evidence>
<evidence type="ECO:0008006" key="5">
    <source>
        <dbReference type="Google" id="ProtNLM"/>
    </source>
</evidence>
<dbReference type="SUPFAM" id="SSF81383">
    <property type="entry name" value="F-box domain"/>
    <property type="match status" value="1"/>
</dbReference>
<organism evidence="3 4">
    <name type="scientific">Digitaria exilis</name>
    <dbReference type="NCBI Taxonomy" id="1010633"/>
    <lineage>
        <taxon>Eukaryota</taxon>
        <taxon>Viridiplantae</taxon>
        <taxon>Streptophyta</taxon>
        <taxon>Embryophyta</taxon>
        <taxon>Tracheophyta</taxon>
        <taxon>Spermatophyta</taxon>
        <taxon>Magnoliopsida</taxon>
        <taxon>Liliopsida</taxon>
        <taxon>Poales</taxon>
        <taxon>Poaceae</taxon>
        <taxon>PACMAD clade</taxon>
        <taxon>Panicoideae</taxon>
        <taxon>Panicodae</taxon>
        <taxon>Paniceae</taxon>
        <taxon>Anthephorinae</taxon>
        <taxon>Digitaria</taxon>
    </lineage>
</organism>
<dbReference type="OrthoDB" id="592687at2759"/>
<proteinExistence type="predicted"/>
<name>A0A835C3S6_9POAL</name>
<dbReference type="InterPro" id="IPR001810">
    <property type="entry name" value="F-box_dom"/>
</dbReference>
<accession>A0A835C3S6</accession>